<name>A0ABX0R9F9_9GAMM</name>
<evidence type="ECO:0000256" key="1">
    <source>
        <dbReference type="SAM" id="SignalP"/>
    </source>
</evidence>
<keyword evidence="3" id="KW-1185">Reference proteome</keyword>
<proteinExistence type="predicted"/>
<dbReference type="InterPro" id="IPR024651">
    <property type="entry name" value="FAD-SLDH_ssu"/>
</dbReference>
<dbReference type="EMBL" id="VWXF01000003">
    <property type="protein sequence ID" value="NIF22005.1"/>
    <property type="molecule type" value="Genomic_DNA"/>
</dbReference>
<accession>A0ABX0R9F9</accession>
<dbReference type="PROSITE" id="PS51318">
    <property type="entry name" value="TAT"/>
    <property type="match status" value="1"/>
</dbReference>
<gene>
    <name evidence="2" type="ORF">F3J40_10390</name>
</gene>
<keyword evidence="1" id="KW-0732">Signal</keyword>
<organism evidence="2 3">
    <name type="scientific">Candidatus Pantoea multigeneris</name>
    <dbReference type="NCBI Taxonomy" id="2608357"/>
    <lineage>
        <taxon>Bacteria</taxon>
        <taxon>Pseudomonadati</taxon>
        <taxon>Pseudomonadota</taxon>
        <taxon>Gammaproteobacteria</taxon>
        <taxon>Enterobacterales</taxon>
        <taxon>Erwiniaceae</taxon>
        <taxon>Pantoea</taxon>
    </lineage>
</organism>
<evidence type="ECO:0008006" key="4">
    <source>
        <dbReference type="Google" id="ProtNLM"/>
    </source>
</evidence>
<feature type="signal peptide" evidence="1">
    <location>
        <begin position="1"/>
        <end position="33"/>
    </location>
</feature>
<dbReference type="RefSeq" id="WP_167014315.1">
    <property type="nucleotide sequence ID" value="NZ_VWXF01000003.1"/>
</dbReference>
<dbReference type="Pfam" id="PF12318">
    <property type="entry name" value="FAD-SLDH"/>
    <property type="match status" value="1"/>
</dbReference>
<feature type="chain" id="PRO_5046206882" description="Membrane bound FAD containing D-sorbitol dehydrogenase" evidence="1">
    <location>
        <begin position="34"/>
        <end position="167"/>
    </location>
</feature>
<dbReference type="InterPro" id="IPR006311">
    <property type="entry name" value="TAT_signal"/>
</dbReference>
<evidence type="ECO:0000313" key="2">
    <source>
        <dbReference type="EMBL" id="NIF22005.1"/>
    </source>
</evidence>
<dbReference type="Proteomes" id="UP001515683">
    <property type="component" value="Unassembled WGS sequence"/>
</dbReference>
<sequence>MKHYSRRRVLQVAGLVALSNAAGQLLSVPSVFAAQLTPAAPSLAVFLRVSQQLTQQSQLNPTVAQALVQALNLTQKDFPAGLAQLDALLSSQPALLQQDKLVFPEQNAASEKLAKSILGGWYNGVVGKGNNALYVTYINTLANQAVKDKVVPPGFSYGPCGSWAQQP</sequence>
<reference evidence="2 3" key="1">
    <citation type="journal article" date="2019" name="bioRxiv">
        <title>Bacteria contribute to plant secondary compound degradation in a generalist herbivore system.</title>
        <authorList>
            <person name="Francoeur C.B."/>
            <person name="Khadempour L."/>
            <person name="Moreira-Soto R.D."/>
            <person name="Gotting K."/>
            <person name="Book A.J."/>
            <person name="Pinto-Tomas A.A."/>
            <person name="Keefover-Ring K."/>
            <person name="Currie C.R."/>
        </authorList>
    </citation>
    <scope>NUCLEOTIDE SEQUENCE [LARGE SCALE GENOMIC DNA]</scope>
    <source>
        <strain evidence="2">Acro-835</strain>
    </source>
</reference>
<protein>
    <recommendedName>
        <fullName evidence="4">Membrane bound FAD containing D-sorbitol dehydrogenase</fullName>
    </recommendedName>
</protein>
<comment type="caution">
    <text evidence="2">The sequence shown here is derived from an EMBL/GenBank/DDBJ whole genome shotgun (WGS) entry which is preliminary data.</text>
</comment>
<evidence type="ECO:0000313" key="3">
    <source>
        <dbReference type="Proteomes" id="UP001515683"/>
    </source>
</evidence>